<gene>
    <name evidence="1" type="ORF">HPB47_010264</name>
</gene>
<name>A0AC60NZM0_IXOPE</name>
<keyword evidence="2" id="KW-1185">Reference proteome</keyword>
<reference evidence="1 2" key="1">
    <citation type="journal article" date="2020" name="Cell">
        <title>Large-Scale Comparative Analyses of Tick Genomes Elucidate Their Genetic Diversity and Vector Capacities.</title>
        <authorList>
            <consortium name="Tick Genome and Microbiome Consortium (TIGMIC)"/>
            <person name="Jia N."/>
            <person name="Wang J."/>
            <person name="Shi W."/>
            <person name="Du L."/>
            <person name="Sun Y."/>
            <person name="Zhan W."/>
            <person name="Jiang J.F."/>
            <person name="Wang Q."/>
            <person name="Zhang B."/>
            <person name="Ji P."/>
            <person name="Bell-Sakyi L."/>
            <person name="Cui X.M."/>
            <person name="Yuan T.T."/>
            <person name="Jiang B.G."/>
            <person name="Yang W.F."/>
            <person name="Lam T.T."/>
            <person name="Chang Q.C."/>
            <person name="Ding S.J."/>
            <person name="Wang X.J."/>
            <person name="Zhu J.G."/>
            <person name="Ruan X.D."/>
            <person name="Zhao L."/>
            <person name="Wei J.T."/>
            <person name="Ye R.Z."/>
            <person name="Que T.C."/>
            <person name="Du C.H."/>
            <person name="Zhou Y.H."/>
            <person name="Cheng J.X."/>
            <person name="Dai P.F."/>
            <person name="Guo W.B."/>
            <person name="Han X.H."/>
            <person name="Huang E.J."/>
            <person name="Li L.F."/>
            <person name="Wei W."/>
            <person name="Gao Y.C."/>
            <person name="Liu J.Z."/>
            <person name="Shao H.Z."/>
            <person name="Wang X."/>
            <person name="Wang C.C."/>
            <person name="Yang T.C."/>
            <person name="Huo Q.B."/>
            <person name="Li W."/>
            <person name="Chen H.Y."/>
            <person name="Chen S.E."/>
            <person name="Zhou L.G."/>
            <person name="Ni X.B."/>
            <person name="Tian J.H."/>
            <person name="Sheng Y."/>
            <person name="Liu T."/>
            <person name="Pan Y.S."/>
            <person name="Xia L.Y."/>
            <person name="Li J."/>
            <person name="Zhao F."/>
            <person name="Cao W.C."/>
        </authorList>
    </citation>
    <scope>NUCLEOTIDE SEQUENCE [LARGE SCALE GENOMIC DNA]</scope>
    <source>
        <strain evidence="1">Iper-2018</strain>
    </source>
</reference>
<organism evidence="1 2">
    <name type="scientific">Ixodes persulcatus</name>
    <name type="common">Taiga tick</name>
    <dbReference type="NCBI Taxonomy" id="34615"/>
    <lineage>
        <taxon>Eukaryota</taxon>
        <taxon>Metazoa</taxon>
        <taxon>Ecdysozoa</taxon>
        <taxon>Arthropoda</taxon>
        <taxon>Chelicerata</taxon>
        <taxon>Arachnida</taxon>
        <taxon>Acari</taxon>
        <taxon>Parasitiformes</taxon>
        <taxon>Ixodida</taxon>
        <taxon>Ixodoidea</taxon>
        <taxon>Ixodidae</taxon>
        <taxon>Ixodinae</taxon>
        <taxon>Ixodes</taxon>
    </lineage>
</organism>
<comment type="caution">
    <text evidence="1">The sequence shown here is derived from an EMBL/GenBank/DDBJ whole genome shotgun (WGS) entry which is preliminary data.</text>
</comment>
<dbReference type="Proteomes" id="UP000805193">
    <property type="component" value="Unassembled WGS sequence"/>
</dbReference>
<sequence>AKGGIYGVQQDISDVQLDSSVLATAPVLCIRRLGKSEVVKLVFITNTLPAYVTIG</sequence>
<feature type="non-terminal residue" evidence="1">
    <location>
        <position position="1"/>
    </location>
</feature>
<accession>A0AC60NZM0</accession>
<proteinExistence type="predicted"/>
<evidence type="ECO:0000313" key="1">
    <source>
        <dbReference type="EMBL" id="KAG0412596.1"/>
    </source>
</evidence>
<dbReference type="EMBL" id="JABSTQ010011335">
    <property type="protein sequence ID" value="KAG0412596.1"/>
    <property type="molecule type" value="Genomic_DNA"/>
</dbReference>
<evidence type="ECO:0000313" key="2">
    <source>
        <dbReference type="Proteomes" id="UP000805193"/>
    </source>
</evidence>
<protein>
    <submittedName>
        <fullName evidence="1">Uncharacterized protein</fullName>
    </submittedName>
</protein>